<dbReference type="InterPro" id="IPR038883">
    <property type="entry name" value="AN11006-like"/>
</dbReference>
<dbReference type="PANTHER" id="PTHR42085:SF2">
    <property type="entry name" value="F-BOX DOMAIN-CONTAINING PROTEIN"/>
    <property type="match status" value="1"/>
</dbReference>
<feature type="region of interest" description="Disordered" evidence="1">
    <location>
        <begin position="493"/>
        <end position="567"/>
    </location>
</feature>
<proteinExistence type="predicted"/>
<comment type="caution">
    <text evidence="3">The sequence shown here is derived from an EMBL/GenBank/DDBJ whole genome shotgun (WGS) entry which is preliminary data.</text>
</comment>
<dbReference type="OrthoDB" id="62952at2759"/>
<dbReference type="Proteomes" id="UP000660729">
    <property type="component" value="Unassembled WGS sequence"/>
</dbReference>
<protein>
    <recommendedName>
        <fullName evidence="2">DUF7730 domain-containing protein</fullName>
    </recommendedName>
</protein>
<keyword evidence="4" id="KW-1185">Reference proteome</keyword>
<feature type="region of interest" description="Disordered" evidence="1">
    <location>
        <begin position="213"/>
        <end position="240"/>
    </location>
</feature>
<evidence type="ECO:0000259" key="2">
    <source>
        <dbReference type="Pfam" id="PF24864"/>
    </source>
</evidence>
<feature type="compositionally biased region" description="Basic residues" evidence="1">
    <location>
        <begin position="220"/>
        <end position="232"/>
    </location>
</feature>
<feature type="compositionally biased region" description="Acidic residues" evidence="1">
    <location>
        <begin position="493"/>
        <end position="507"/>
    </location>
</feature>
<dbReference type="InterPro" id="IPR056632">
    <property type="entry name" value="DUF7730"/>
</dbReference>
<evidence type="ECO:0000313" key="3">
    <source>
        <dbReference type="EMBL" id="KAF7188935.1"/>
    </source>
</evidence>
<evidence type="ECO:0000256" key="1">
    <source>
        <dbReference type="SAM" id="MobiDB-lite"/>
    </source>
</evidence>
<dbReference type="Pfam" id="PF24864">
    <property type="entry name" value="DUF7730"/>
    <property type="match status" value="1"/>
</dbReference>
<evidence type="ECO:0000313" key="4">
    <source>
        <dbReference type="Proteomes" id="UP000660729"/>
    </source>
</evidence>
<name>A0A8H6VF03_9PEZI</name>
<dbReference type="EMBL" id="JABCIY010000204">
    <property type="protein sequence ID" value="KAF7188935.1"/>
    <property type="molecule type" value="Genomic_DNA"/>
</dbReference>
<gene>
    <name evidence="3" type="ORF">HII31_09858</name>
</gene>
<dbReference type="PANTHER" id="PTHR42085">
    <property type="entry name" value="F-BOX DOMAIN-CONTAINING PROTEIN"/>
    <property type="match status" value="1"/>
</dbReference>
<organism evidence="3 4">
    <name type="scientific">Pseudocercospora fuligena</name>
    <dbReference type="NCBI Taxonomy" id="685502"/>
    <lineage>
        <taxon>Eukaryota</taxon>
        <taxon>Fungi</taxon>
        <taxon>Dikarya</taxon>
        <taxon>Ascomycota</taxon>
        <taxon>Pezizomycotina</taxon>
        <taxon>Dothideomycetes</taxon>
        <taxon>Dothideomycetidae</taxon>
        <taxon>Mycosphaerellales</taxon>
        <taxon>Mycosphaerellaceae</taxon>
        <taxon>Pseudocercospora</taxon>
    </lineage>
</organism>
<feature type="region of interest" description="Disordered" evidence="1">
    <location>
        <begin position="261"/>
        <end position="283"/>
    </location>
</feature>
<feature type="domain" description="DUF7730" evidence="2">
    <location>
        <begin position="284"/>
        <end position="344"/>
    </location>
</feature>
<accession>A0A8H6VF03</accession>
<feature type="compositionally biased region" description="Acidic residues" evidence="1">
    <location>
        <begin position="552"/>
        <end position="567"/>
    </location>
</feature>
<reference evidence="3" key="1">
    <citation type="submission" date="2020-04" db="EMBL/GenBank/DDBJ databases">
        <title>Draft genome resource of the tomato pathogen Pseudocercospora fuligena.</title>
        <authorList>
            <person name="Zaccaron A."/>
        </authorList>
    </citation>
    <scope>NUCLEOTIDE SEQUENCE</scope>
    <source>
        <strain evidence="3">PF001</strain>
    </source>
</reference>
<sequence length="567" mass="64308">MANFWDLPRSIRDRIYRLHLIEKDNITPLSYERLSIPDARPHRMPALLLVSKRLEKEAVPIFYGENMFETPSTYIGQLIHLIWPRHVRLISRLTFDWSPSATDVTHDLGPLRHMRALQELNIKVDEREMVIKSVWSRDKKVRRRYPGQNGEQLTPQECLTLLQYPGIAALLRLSNIPAVSFLKRKSHNGNEVGGPLRDGILLTHVLPRITAAPALDSKSTKKKKSKAKKGTKTPKQTHFDFLGLPPELRNRVYDLLLHVSGPVHPSKKPPTSAPKRLRDGEQQPAPTSALSILVACKQIYNEAVGIFYAKTPFVFYFPTQVTAFLLTLGPERLSSIGDITMEYDTNVSGGIAFVDLAFLALKKLPKLRRLRIIMQDQLYEKMRRRHWTGATWNVEKANPGLMSGLATLFELRGVTDILIEDRELGREHNKIADDSEYPDFPGDFHKQSIARLYKALNHFNAALKDAQEGKVNKALLEDNQWQLMDEFPVLEVQEETTTEAEEIEDSSAEDHLPVEDTGSENDVDSAMVAAAPPEAPPGPRRSARIASKTLNDDEFFQDADLEDEQEP</sequence>
<dbReference type="AlphaFoldDB" id="A0A8H6VF03"/>